<keyword evidence="1" id="KW-1133">Transmembrane helix</keyword>
<evidence type="ECO:0000256" key="1">
    <source>
        <dbReference type="SAM" id="Phobius"/>
    </source>
</evidence>
<accession>A0A916SY11</accession>
<keyword evidence="1" id="KW-0472">Membrane</keyword>
<organism evidence="3 4">
    <name type="scientific">Sphingomonas metalli</name>
    <dbReference type="NCBI Taxonomy" id="1779358"/>
    <lineage>
        <taxon>Bacteria</taxon>
        <taxon>Pseudomonadati</taxon>
        <taxon>Pseudomonadota</taxon>
        <taxon>Alphaproteobacteria</taxon>
        <taxon>Sphingomonadales</taxon>
        <taxon>Sphingomonadaceae</taxon>
        <taxon>Sphingomonas</taxon>
    </lineage>
</organism>
<dbReference type="Proteomes" id="UP000623067">
    <property type="component" value="Unassembled WGS sequence"/>
</dbReference>
<dbReference type="EMBL" id="BMIH01000001">
    <property type="protein sequence ID" value="GGB22215.1"/>
    <property type="molecule type" value="Genomic_DNA"/>
</dbReference>
<gene>
    <name evidence="3" type="ORF">GCM10011380_09730</name>
</gene>
<feature type="transmembrane region" description="Helical" evidence="1">
    <location>
        <begin position="23"/>
        <end position="43"/>
    </location>
</feature>
<evidence type="ECO:0000313" key="4">
    <source>
        <dbReference type="Proteomes" id="UP000623067"/>
    </source>
</evidence>
<dbReference type="Gene3D" id="3.40.50.1820">
    <property type="entry name" value="alpha/beta hydrolase"/>
    <property type="match status" value="1"/>
</dbReference>
<evidence type="ECO:0000313" key="3">
    <source>
        <dbReference type="EMBL" id="GGB22215.1"/>
    </source>
</evidence>
<proteinExistence type="predicted"/>
<reference evidence="3" key="1">
    <citation type="journal article" date="2014" name="Int. J. Syst. Evol. Microbiol.">
        <title>Complete genome sequence of Corynebacterium casei LMG S-19264T (=DSM 44701T), isolated from a smear-ripened cheese.</title>
        <authorList>
            <consortium name="US DOE Joint Genome Institute (JGI-PGF)"/>
            <person name="Walter F."/>
            <person name="Albersmeier A."/>
            <person name="Kalinowski J."/>
            <person name="Ruckert C."/>
        </authorList>
    </citation>
    <scope>NUCLEOTIDE SEQUENCE</scope>
    <source>
        <strain evidence="3">CGMCC 1.15330</strain>
    </source>
</reference>
<feature type="domain" description="Bacterial virulence" evidence="2">
    <location>
        <begin position="71"/>
        <end position="254"/>
    </location>
</feature>
<keyword evidence="4" id="KW-1185">Reference proteome</keyword>
<dbReference type="RefSeq" id="WP_188657551.1">
    <property type="nucleotide sequence ID" value="NZ_BMIH01000001.1"/>
</dbReference>
<dbReference type="AlphaFoldDB" id="A0A916SY11"/>
<comment type="caution">
    <text evidence="3">The sequence shown here is derived from an EMBL/GenBank/DDBJ whole genome shotgun (WGS) entry which is preliminary data.</text>
</comment>
<dbReference type="SUPFAM" id="SSF53474">
    <property type="entry name" value="alpha/beta-Hydrolases"/>
    <property type="match status" value="1"/>
</dbReference>
<dbReference type="InterPro" id="IPR010333">
    <property type="entry name" value="VirJ"/>
</dbReference>
<protein>
    <recommendedName>
        <fullName evidence="2">Bacterial virulence domain-containing protein</fullName>
    </recommendedName>
</protein>
<name>A0A916SY11_9SPHN</name>
<sequence length="261" mass="27427">MVDRILPAGARLRSLRPVGRKRWTGRIVPALLVALFVGLALYAGRLGYWGGPVFTEVPATAPAPAAESGTAAVFFSGDMGFTTGMGPAIARRLAQQGIPVVGVNSLTAFARRRSPDEAAALVAQAVARAAALPGVRHVLLVGQSFGANVILLGEPRLPPALRAKVSMVQLLVPEDTMLLRATPGGLMSWWGDGPALPYARAVADVPVICVRGRDEAGSLCPLWHQANVRALTLPGDHFLHYDSPLVAATLLRAFIDRPAAG</sequence>
<dbReference type="InterPro" id="IPR029058">
    <property type="entry name" value="AB_hydrolase_fold"/>
</dbReference>
<reference evidence="3" key="2">
    <citation type="submission" date="2020-09" db="EMBL/GenBank/DDBJ databases">
        <authorList>
            <person name="Sun Q."/>
            <person name="Zhou Y."/>
        </authorList>
    </citation>
    <scope>NUCLEOTIDE SEQUENCE</scope>
    <source>
        <strain evidence="3">CGMCC 1.15330</strain>
    </source>
</reference>
<dbReference type="Pfam" id="PF06057">
    <property type="entry name" value="VirJ"/>
    <property type="match status" value="1"/>
</dbReference>
<keyword evidence="1" id="KW-0812">Transmembrane</keyword>
<evidence type="ECO:0000259" key="2">
    <source>
        <dbReference type="Pfam" id="PF06057"/>
    </source>
</evidence>